<protein>
    <submittedName>
        <fullName evidence="1">Uncharacterized protein</fullName>
    </submittedName>
</protein>
<accession>A0A1G2T387</accession>
<reference evidence="1 2" key="1">
    <citation type="journal article" date="2016" name="Nat. Commun.">
        <title>Thousands of microbial genomes shed light on interconnected biogeochemical processes in an aquifer system.</title>
        <authorList>
            <person name="Anantharaman K."/>
            <person name="Brown C.T."/>
            <person name="Hug L.A."/>
            <person name="Sharon I."/>
            <person name="Castelle C.J."/>
            <person name="Probst A.J."/>
            <person name="Thomas B.C."/>
            <person name="Singh A."/>
            <person name="Wilkins M.J."/>
            <person name="Karaoz U."/>
            <person name="Brodie E.L."/>
            <person name="Williams K.H."/>
            <person name="Hubbard S.S."/>
            <person name="Banfield J.F."/>
        </authorList>
    </citation>
    <scope>NUCLEOTIDE SEQUENCE [LARGE SCALE GENOMIC DNA]</scope>
</reference>
<organism evidence="1 2">
    <name type="scientific">Candidatus Zambryskibacteria bacterium RIFCSPHIGHO2_01_FULL_46_30</name>
    <dbReference type="NCBI Taxonomy" id="1802739"/>
    <lineage>
        <taxon>Bacteria</taxon>
        <taxon>Candidatus Zambryskiibacteriota</taxon>
    </lineage>
</organism>
<dbReference type="EMBL" id="MHVI01000014">
    <property type="protein sequence ID" value="OHA91724.1"/>
    <property type="molecule type" value="Genomic_DNA"/>
</dbReference>
<dbReference type="AlphaFoldDB" id="A0A1G2T387"/>
<dbReference type="Proteomes" id="UP000177746">
    <property type="component" value="Unassembled WGS sequence"/>
</dbReference>
<evidence type="ECO:0000313" key="1">
    <source>
        <dbReference type="EMBL" id="OHA91724.1"/>
    </source>
</evidence>
<comment type="caution">
    <text evidence="1">The sequence shown here is derived from an EMBL/GenBank/DDBJ whole genome shotgun (WGS) entry which is preliminary data.</text>
</comment>
<proteinExistence type="predicted"/>
<gene>
    <name evidence="1" type="ORF">A2665_01650</name>
</gene>
<evidence type="ECO:0000313" key="2">
    <source>
        <dbReference type="Proteomes" id="UP000177746"/>
    </source>
</evidence>
<name>A0A1G2T387_9BACT</name>
<sequence>MIITSLFAFSGLSIILLLVAKRLEEKQKRIFFISNAISKGDTRIRELYQQVVRLYSEGKEKISFFCKKQIPIHSKNSLNKLLIFIRKRREQYVVSMRDAKLLKKSDGISEFFKNMSEIEKGNGEIHDSIERDFQDDKKEVR</sequence>